<keyword evidence="2" id="KW-0378">Hydrolase</keyword>
<dbReference type="InterPro" id="IPR001279">
    <property type="entry name" value="Metallo-B-lactamas"/>
</dbReference>
<evidence type="ECO:0000313" key="3">
    <source>
        <dbReference type="Proteomes" id="UP000005167"/>
    </source>
</evidence>
<evidence type="ECO:0000313" key="2">
    <source>
        <dbReference type="EMBL" id="EGW53619.1"/>
    </source>
</evidence>
<dbReference type="Proteomes" id="UP000005167">
    <property type="component" value="Unassembled WGS sequence"/>
</dbReference>
<dbReference type="Pfam" id="PF12706">
    <property type="entry name" value="Lactamase_B_2"/>
    <property type="match status" value="1"/>
</dbReference>
<dbReference type="Gene3D" id="3.60.15.10">
    <property type="entry name" value="Ribonuclease Z/Hydroxyacylglutathione hydrolase-like"/>
    <property type="match status" value="1"/>
</dbReference>
<comment type="caution">
    <text evidence="2">The sequence shown here is derived from an EMBL/GenBank/DDBJ whole genome shotgun (WGS) entry which is preliminary data.</text>
</comment>
<dbReference type="GO" id="GO:0016787">
    <property type="term" value="F:hydrolase activity"/>
    <property type="evidence" value="ECO:0007669"/>
    <property type="project" value="UniProtKB-KW"/>
</dbReference>
<dbReference type="InterPro" id="IPR052533">
    <property type="entry name" value="WalJ/YycJ-like"/>
</dbReference>
<evidence type="ECO:0000259" key="1">
    <source>
        <dbReference type="SMART" id="SM00849"/>
    </source>
</evidence>
<dbReference type="PATRIC" id="fig|1049564.3.peg.2473"/>
<dbReference type="PANTHER" id="PTHR47619">
    <property type="entry name" value="METALLO-HYDROLASE YYCJ-RELATED"/>
    <property type="match status" value="1"/>
</dbReference>
<dbReference type="EMBL" id="AFZB01000024">
    <property type="protein sequence ID" value="EGW53619.1"/>
    <property type="molecule type" value="Genomic_DNA"/>
</dbReference>
<dbReference type="PANTHER" id="PTHR47619:SF1">
    <property type="entry name" value="EXODEOXYRIBONUCLEASE WALJ"/>
    <property type="match status" value="1"/>
</dbReference>
<dbReference type="AlphaFoldDB" id="G2FHU0"/>
<feature type="domain" description="Metallo-beta-lactamase" evidence="1">
    <location>
        <begin position="11"/>
        <end position="190"/>
    </location>
</feature>
<sequence>MRFASLGSGSRGNALLVDSGGVRVLLDCGFPATEVERRLQRLGVEAGSIDAIIVTHEHGDHLRGVGPLARRHEIPVWMTEGTRSLAQARCGELPEVHAIDSHCSRFCIGDLSIEPFPIPHDAREPCQFVFQKGGLRLGVVTDAGCITPHIEERIAACDALVLEFNHDTEMLANGPYPASLQARVGGNLGHLNNEQSAALLRKLDCGRIRHLLLAHLSEKITRPSR</sequence>
<organism evidence="2 3">
    <name type="scientific">endosymbiont of Tevnia jerichonana</name>
    <name type="common">vent Tica</name>
    <dbReference type="NCBI Taxonomy" id="1049564"/>
    <lineage>
        <taxon>Bacteria</taxon>
        <taxon>Pseudomonadati</taxon>
        <taxon>Pseudomonadota</taxon>
        <taxon>Gammaproteobacteria</taxon>
        <taxon>sulfur-oxidizing symbionts</taxon>
    </lineage>
</organism>
<reference evidence="2 3" key="1">
    <citation type="journal article" date="2011" name="ISME J.">
        <title>The endosymbionts of the deep-sea tubeworms Riftia pachyptila and Tevnia jerichonana share an identical physiology as revealed by proteogenomic analyses.</title>
        <authorList>
            <person name="Gardebrecht A."/>
            <person name="Markert S."/>
            <person name="Felbeck H."/>
            <person name="Thuermer A."/>
            <person name="Albrecht D."/>
            <person name="Wollherr A."/>
            <person name="Kabisch J."/>
            <person name="Lehmann R."/>
            <person name="Daniel R."/>
            <person name="Liesegang H."/>
            <person name="Hecker M."/>
            <person name="Sievert S.M."/>
            <person name="Schweder T."/>
        </authorList>
    </citation>
    <scope>NUCLEOTIDE SEQUENCE [LARGE SCALE GENOMIC DNA]</scope>
</reference>
<dbReference type="RefSeq" id="WP_006475321.1">
    <property type="nucleotide sequence ID" value="NZ_AFZB01000024.1"/>
</dbReference>
<gene>
    <name evidence="2" type="ORF">TevJSym_ax00170</name>
</gene>
<proteinExistence type="predicted"/>
<dbReference type="InterPro" id="IPR036866">
    <property type="entry name" value="RibonucZ/Hydroxyglut_hydro"/>
</dbReference>
<dbReference type="eggNOG" id="COG1235">
    <property type="taxonomic scope" value="Bacteria"/>
</dbReference>
<protein>
    <submittedName>
        <fullName evidence="2">Metal-dependent hydrolases of the beta-lactamase superfamily I</fullName>
    </submittedName>
</protein>
<dbReference type="SUPFAM" id="SSF56281">
    <property type="entry name" value="Metallo-hydrolase/oxidoreductase"/>
    <property type="match status" value="1"/>
</dbReference>
<keyword evidence="3" id="KW-1185">Reference proteome</keyword>
<dbReference type="SMART" id="SM00849">
    <property type="entry name" value="Lactamase_B"/>
    <property type="match status" value="1"/>
</dbReference>
<accession>G2FHU0</accession>
<name>G2FHU0_9GAMM</name>